<dbReference type="PANTHER" id="PTHR43918">
    <property type="entry name" value="ACETYLCHOLINESTERASE"/>
    <property type="match status" value="1"/>
</dbReference>
<dbReference type="Gene3D" id="3.40.50.1820">
    <property type="entry name" value="alpha/beta hydrolase"/>
    <property type="match status" value="1"/>
</dbReference>
<evidence type="ECO:0000313" key="7">
    <source>
        <dbReference type="Proteomes" id="UP000694867"/>
    </source>
</evidence>
<gene>
    <name evidence="8" type="primary">LOC114828170</name>
</gene>
<dbReference type="KEGG" id="goe:114828170"/>
<dbReference type="GO" id="GO:0052689">
    <property type="term" value="F:carboxylic ester hydrolase activity"/>
    <property type="evidence" value="ECO:0007669"/>
    <property type="project" value="UniProtKB-KW"/>
</dbReference>
<evidence type="ECO:0000256" key="4">
    <source>
        <dbReference type="ARBA" id="ARBA00023180"/>
    </source>
</evidence>
<proteinExistence type="inferred from homology"/>
<keyword evidence="4" id="KW-0325">Glycoprotein</keyword>
<keyword evidence="5" id="KW-0732">Signal</keyword>
<keyword evidence="3 5" id="KW-0378">Hydrolase</keyword>
<dbReference type="AlphaFoldDB" id="A0AAJ7SDZ2"/>
<dbReference type="PANTHER" id="PTHR43918:SF4">
    <property type="entry name" value="CARBOXYLIC ESTER HYDROLASE"/>
    <property type="match status" value="1"/>
</dbReference>
<evidence type="ECO:0000256" key="2">
    <source>
        <dbReference type="ARBA" id="ARBA00022487"/>
    </source>
</evidence>
<dbReference type="PROSITE" id="PS00122">
    <property type="entry name" value="CARBOXYLESTERASE_B_1"/>
    <property type="match status" value="1"/>
</dbReference>
<evidence type="ECO:0000259" key="6">
    <source>
        <dbReference type="Pfam" id="PF00135"/>
    </source>
</evidence>
<evidence type="ECO:0000256" key="3">
    <source>
        <dbReference type="ARBA" id="ARBA00022801"/>
    </source>
</evidence>
<evidence type="ECO:0000256" key="1">
    <source>
        <dbReference type="ARBA" id="ARBA00005964"/>
    </source>
</evidence>
<dbReference type="SUPFAM" id="SSF53474">
    <property type="entry name" value="alpha/beta-Hydrolases"/>
    <property type="match status" value="1"/>
</dbReference>
<comment type="similarity">
    <text evidence="1 5">Belongs to the type-B carboxylesterase/lipase family.</text>
</comment>
<feature type="signal peptide" evidence="5">
    <location>
        <begin position="1"/>
        <end position="17"/>
    </location>
</feature>
<dbReference type="InterPro" id="IPR050654">
    <property type="entry name" value="AChE-related_enzymes"/>
</dbReference>
<dbReference type="GeneID" id="114828170"/>
<evidence type="ECO:0000313" key="8">
    <source>
        <dbReference type="RefSeq" id="XP_028966983.1"/>
    </source>
</evidence>
<organism evidence="7 8">
    <name type="scientific">Galendromus occidentalis</name>
    <name type="common">western predatory mite</name>
    <dbReference type="NCBI Taxonomy" id="34638"/>
    <lineage>
        <taxon>Eukaryota</taxon>
        <taxon>Metazoa</taxon>
        <taxon>Ecdysozoa</taxon>
        <taxon>Arthropoda</taxon>
        <taxon>Chelicerata</taxon>
        <taxon>Arachnida</taxon>
        <taxon>Acari</taxon>
        <taxon>Parasitiformes</taxon>
        <taxon>Mesostigmata</taxon>
        <taxon>Gamasina</taxon>
        <taxon>Phytoseioidea</taxon>
        <taxon>Phytoseiidae</taxon>
        <taxon>Typhlodrominae</taxon>
        <taxon>Galendromus</taxon>
    </lineage>
</organism>
<dbReference type="Proteomes" id="UP000694867">
    <property type="component" value="Unplaced"/>
</dbReference>
<sequence length="544" mass="60586">MMLAVLPVLLNVVLSLGEPVVQGPLGEVRGTVRNVLDVQVESFLGIPYAKPPTGKLRFARPQAFGPVGSFDATGYGSSCPQPMSSPLQNFSERTDSENCLFLNVFRRTGTNISDKKAVVVLIHGGGFVWGSSGNVEYNMAPLAGIGDVITVSFNYRLGFLGFGYLEDTDFKNLGLLDQRLALEWVRENIGMFGGDPDRVTLIGVSAGSMSVNAHIVTPLNTHKKKLFRAAFMDAGVISGVLINDPGIAENGTKCVARTAGCADDENLIDCLREVELADLLQRVATCGTKHVRFGPVADGVFLPKNAEEYLKTKAGDFLKVKTMIGYARNEGSMFAAMRREKYPETMTDEEFIDVIEEMIRAFSFRVEVKGDERMKKDLLGQYLKKFVDPFTAVEKFIGDGRFVCPSNAFIENYARVNDQVYVYRFERLLEGNYFSFDPEVFGVYHISPFVHFTGTYLGSSDGNHEVLDADKEFMLEAMRVLSTFAKEDERPAFRGVEWPRFSENENILVVDNRPWIRSGLPHKARCQAVFPYFEGMLHSSRTEL</sequence>
<feature type="chain" id="PRO_5042315174" description="Carboxylic ester hydrolase" evidence="5">
    <location>
        <begin position="18"/>
        <end position="544"/>
    </location>
</feature>
<name>A0AAJ7SDZ2_9ACAR</name>
<protein>
    <recommendedName>
        <fullName evidence="5">Carboxylic ester hydrolase</fullName>
        <ecNumber evidence="5">3.1.1.-</ecNumber>
    </recommendedName>
</protein>
<dbReference type="EC" id="3.1.1.-" evidence="5"/>
<dbReference type="InterPro" id="IPR029058">
    <property type="entry name" value="AB_hydrolase_fold"/>
</dbReference>
<reference evidence="8" key="1">
    <citation type="submission" date="2025-08" db="UniProtKB">
        <authorList>
            <consortium name="RefSeq"/>
        </authorList>
    </citation>
    <scope>IDENTIFICATION</scope>
</reference>
<dbReference type="InterPro" id="IPR002018">
    <property type="entry name" value="CarbesteraseB"/>
</dbReference>
<dbReference type="Pfam" id="PF00135">
    <property type="entry name" value="COesterase"/>
    <property type="match status" value="1"/>
</dbReference>
<dbReference type="InterPro" id="IPR019826">
    <property type="entry name" value="Carboxylesterase_B_AS"/>
</dbReference>
<evidence type="ECO:0000256" key="5">
    <source>
        <dbReference type="RuleBase" id="RU361235"/>
    </source>
</evidence>
<accession>A0AAJ7SDZ2</accession>
<dbReference type="RefSeq" id="XP_028966983.1">
    <property type="nucleotide sequence ID" value="XM_029111150.1"/>
</dbReference>
<feature type="domain" description="Carboxylesterase type B" evidence="6">
    <location>
        <begin position="18"/>
        <end position="514"/>
    </location>
</feature>
<keyword evidence="7" id="KW-1185">Reference proteome</keyword>
<keyword evidence="2" id="KW-0719">Serine esterase</keyword>